<feature type="region of interest" description="Disordered" evidence="1">
    <location>
        <begin position="80"/>
        <end position="107"/>
    </location>
</feature>
<dbReference type="AlphaFoldDB" id="A0A444XS37"/>
<feature type="domain" description="PB1-like" evidence="2">
    <location>
        <begin position="1"/>
        <end position="54"/>
    </location>
</feature>
<evidence type="ECO:0000259" key="2">
    <source>
        <dbReference type="Pfam" id="PF26130"/>
    </source>
</evidence>
<keyword evidence="4" id="KW-1185">Reference proteome</keyword>
<evidence type="ECO:0000313" key="4">
    <source>
        <dbReference type="Proteomes" id="UP000289738"/>
    </source>
</evidence>
<dbReference type="InterPro" id="IPR058594">
    <property type="entry name" value="PB1-like_dom_pln"/>
</dbReference>
<protein>
    <recommendedName>
        <fullName evidence="2">PB1-like domain-containing protein</fullName>
    </recommendedName>
</protein>
<proteinExistence type="predicted"/>
<gene>
    <name evidence="3" type="ORF">Ahy_B09g098527</name>
</gene>
<sequence length="301" mass="34252">MLKGLGYQTYKGMYWLDPISGDIEFGFHTLKGDKEINDMCDNKIANMETDELYIYCDNVVNNLELLEAAINVGRDTDSYSNDGYESAADEAYKPPLPGFESDNNSSNSAISKLRKRNLKPEDFVHELLTMDAIPKTYEITIKPVNSEKYRQEISSVDYKPQAPLIKRLPGYPILRKRVDKVQEVNVNLQPNSTTYNDISPGITPIARLRRRKFSGSPWDGYLSPRPVPVYSWGLSRKRIMRPMPMDLFGEMDEQVSAMAMDVDDVDPLEIFPEGVISADNKLADADFFNNFQDDFDDADIN</sequence>
<dbReference type="Proteomes" id="UP000289738">
    <property type="component" value="Chromosome B09"/>
</dbReference>
<dbReference type="Pfam" id="PF26130">
    <property type="entry name" value="PB1-like"/>
    <property type="match status" value="1"/>
</dbReference>
<name>A0A444XS37_ARAHY</name>
<comment type="caution">
    <text evidence="3">The sequence shown here is derived from an EMBL/GenBank/DDBJ whole genome shotgun (WGS) entry which is preliminary data.</text>
</comment>
<accession>A0A444XS37</accession>
<evidence type="ECO:0000313" key="3">
    <source>
        <dbReference type="EMBL" id="RYQ92324.1"/>
    </source>
</evidence>
<dbReference type="EMBL" id="SDMP01000019">
    <property type="protein sequence ID" value="RYQ92324.1"/>
    <property type="molecule type" value="Genomic_DNA"/>
</dbReference>
<reference evidence="3 4" key="1">
    <citation type="submission" date="2019-01" db="EMBL/GenBank/DDBJ databases">
        <title>Sequencing of cultivated peanut Arachis hypogaea provides insights into genome evolution and oil improvement.</title>
        <authorList>
            <person name="Chen X."/>
        </authorList>
    </citation>
    <scope>NUCLEOTIDE SEQUENCE [LARGE SCALE GENOMIC DNA]</scope>
    <source>
        <strain evidence="4">cv. Fuhuasheng</strain>
        <tissue evidence="3">Leaves</tissue>
    </source>
</reference>
<evidence type="ECO:0000256" key="1">
    <source>
        <dbReference type="SAM" id="MobiDB-lite"/>
    </source>
</evidence>
<organism evidence="3 4">
    <name type="scientific">Arachis hypogaea</name>
    <name type="common">Peanut</name>
    <dbReference type="NCBI Taxonomy" id="3818"/>
    <lineage>
        <taxon>Eukaryota</taxon>
        <taxon>Viridiplantae</taxon>
        <taxon>Streptophyta</taxon>
        <taxon>Embryophyta</taxon>
        <taxon>Tracheophyta</taxon>
        <taxon>Spermatophyta</taxon>
        <taxon>Magnoliopsida</taxon>
        <taxon>eudicotyledons</taxon>
        <taxon>Gunneridae</taxon>
        <taxon>Pentapetalae</taxon>
        <taxon>rosids</taxon>
        <taxon>fabids</taxon>
        <taxon>Fabales</taxon>
        <taxon>Fabaceae</taxon>
        <taxon>Papilionoideae</taxon>
        <taxon>50 kb inversion clade</taxon>
        <taxon>dalbergioids sensu lato</taxon>
        <taxon>Dalbergieae</taxon>
        <taxon>Pterocarpus clade</taxon>
        <taxon>Arachis</taxon>
    </lineage>
</organism>